<evidence type="ECO:0000313" key="2">
    <source>
        <dbReference type="Proteomes" id="UP001057522"/>
    </source>
</evidence>
<comment type="caution">
    <text evidence="1">The sequence shown here is derived from an EMBL/GenBank/DDBJ whole genome shotgun (WGS) entry which is preliminary data.</text>
</comment>
<sequence>MLKISNKTFVVVDLKFGGPNGILLDLKNNRLIAGGYDPNGKAKGSIIRLI</sequence>
<gene>
    <name evidence="1" type="ORF">NCR95_01905</name>
</gene>
<accession>A0ABT0TSN1</accession>
<proteinExistence type="predicted"/>
<organism evidence="1 2">
    <name type="scientific">Helicobacter colisuis</name>
    <dbReference type="NCBI Taxonomy" id="2949739"/>
    <lineage>
        <taxon>Bacteria</taxon>
        <taxon>Pseudomonadati</taxon>
        <taxon>Campylobacterota</taxon>
        <taxon>Epsilonproteobacteria</taxon>
        <taxon>Campylobacterales</taxon>
        <taxon>Helicobacteraceae</taxon>
        <taxon>Helicobacter</taxon>
    </lineage>
</organism>
<name>A0ABT0TSN1_9HELI</name>
<keyword evidence="2" id="KW-1185">Reference proteome</keyword>
<reference evidence="1" key="1">
    <citation type="submission" date="2022-06" db="EMBL/GenBank/DDBJ databases">
        <title>Helicobacter colisuis sp. nov.</title>
        <authorList>
            <person name="Papic B."/>
            <person name="Gruntar I."/>
        </authorList>
    </citation>
    <scope>NUCLEOTIDE SEQUENCE</scope>
    <source>
        <strain evidence="1">11154-15</strain>
    </source>
</reference>
<dbReference type="EMBL" id="JAMOKX010000001">
    <property type="protein sequence ID" value="MCL9818932.1"/>
    <property type="molecule type" value="Genomic_DNA"/>
</dbReference>
<evidence type="ECO:0000313" key="1">
    <source>
        <dbReference type="EMBL" id="MCL9818932.1"/>
    </source>
</evidence>
<protein>
    <submittedName>
        <fullName evidence="1">Uncharacterized protein</fullName>
    </submittedName>
</protein>
<dbReference type="Proteomes" id="UP001057522">
    <property type="component" value="Unassembled WGS sequence"/>
</dbReference>